<proteinExistence type="predicted"/>
<dbReference type="OrthoDB" id="7871141at2"/>
<dbReference type="AlphaFoldDB" id="F7ZA75"/>
<reference evidence="1 2" key="1">
    <citation type="journal article" date="2011" name="BMC Genomics">
        <title>Comparative genome analysis and genome-guided physiological analysis of Roseobacter litoralis.</title>
        <authorList>
            <person name="Kalhoefer D."/>
            <person name="Thole S."/>
            <person name="Voget S."/>
            <person name="Lehmann R."/>
            <person name="Liesegang H."/>
            <person name="Wollher A."/>
            <person name="Daniel R."/>
            <person name="Simon M."/>
            <person name="Brinkhoff T."/>
        </authorList>
    </citation>
    <scope>NUCLEOTIDE SEQUENCE [LARGE SCALE GENOMIC DNA]</scope>
    <source>
        <strain evidence="2">ATCC 49566 / DSM 6996 / JCM 21268 / NBRC 15278 / OCh 149</strain>
    </source>
</reference>
<keyword evidence="2" id="KW-1185">Reference proteome</keyword>
<dbReference type="Pfam" id="PF09619">
    <property type="entry name" value="YscW"/>
    <property type="match status" value="1"/>
</dbReference>
<gene>
    <name evidence="1" type="ordered locus">RLO149_c034810</name>
</gene>
<dbReference type="KEGG" id="rli:RLO149_c034810"/>
<dbReference type="EMBL" id="CP002623">
    <property type="protein sequence ID" value="AEI95422.1"/>
    <property type="molecule type" value="Genomic_DNA"/>
</dbReference>
<accession>F7ZA75</accession>
<evidence type="ECO:0000313" key="1">
    <source>
        <dbReference type="EMBL" id="AEI95422.1"/>
    </source>
</evidence>
<dbReference type="Proteomes" id="UP000001353">
    <property type="component" value="Chromosome"/>
</dbReference>
<protein>
    <submittedName>
        <fullName evidence="1">Uncharacterized protein</fullName>
    </submittedName>
</protein>
<evidence type="ECO:0000313" key="2">
    <source>
        <dbReference type="Proteomes" id="UP000001353"/>
    </source>
</evidence>
<dbReference type="HOGENOM" id="CLU_2181960_0_0_5"/>
<dbReference type="eggNOG" id="ENOG5031A8K">
    <property type="taxonomic scope" value="Bacteria"/>
</dbReference>
<dbReference type="STRING" id="391595.RLO149_c034810"/>
<sequence>MIRGVVKFENPGALPSGQNIRLTVQDTSRVGADAIRITETQVSIPEGFDATTDALPFEIDVAGNIENYTVSAHLARHSGDDIRLGDMITTGAIPLSGAGDIEVMLKQVN</sequence>
<dbReference type="RefSeq" id="WP_013963314.1">
    <property type="nucleotide sequence ID" value="NC_015730.1"/>
</dbReference>
<name>F7ZA75_ROSLO</name>
<dbReference type="InterPro" id="IPR039366">
    <property type="entry name" value="Pilotin"/>
</dbReference>
<organism evidence="1 2">
    <name type="scientific">Roseobacter litoralis (strain ATCC 49566 / DSM 6996 / JCM 21268 / NBRC 15278 / OCh 149)</name>
    <dbReference type="NCBI Taxonomy" id="391595"/>
    <lineage>
        <taxon>Bacteria</taxon>
        <taxon>Pseudomonadati</taxon>
        <taxon>Pseudomonadota</taxon>
        <taxon>Alphaproteobacteria</taxon>
        <taxon>Rhodobacterales</taxon>
        <taxon>Roseobacteraceae</taxon>
        <taxon>Roseobacter</taxon>
    </lineage>
</organism>